<evidence type="ECO:0000313" key="1">
    <source>
        <dbReference type="EMBL" id="CAG9934321.1"/>
    </source>
</evidence>
<dbReference type="Proteomes" id="UP000839052">
    <property type="component" value="Chromosome"/>
</dbReference>
<dbReference type="RefSeq" id="WP_239797971.1">
    <property type="nucleotide sequence ID" value="NZ_OU912926.1"/>
</dbReference>
<sequence length="133" mass="14526">MSNEKPLRPIASVRTYPTDTNNVICLALTDTNGTETEFIINPEGLNALIYPVLGLASKWAKEPDLKVQTWSGPKNALPAQHIELAIGRTATECALRVFMGEVELTFIIPLDDVLKAAAKLMQHLDKDSGSSIH</sequence>
<accession>A0ABM8Z3D4</accession>
<gene>
    <name evidence="1" type="ORF">NTG6680_3072</name>
</gene>
<evidence type="ECO:0000313" key="2">
    <source>
        <dbReference type="Proteomes" id="UP000839052"/>
    </source>
</evidence>
<reference evidence="1 2" key="1">
    <citation type="submission" date="2021-10" db="EMBL/GenBank/DDBJ databases">
        <authorList>
            <person name="Koch H."/>
        </authorList>
    </citation>
    <scope>NUCLEOTIDE SEQUENCE [LARGE SCALE GENOMIC DNA]</scope>
    <source>
        <strain evidence="1">6680</strain>
    </source>
</reference>
<organism evidence="1 2">
    <name type="scientific">Candidatus Nitrotoga arctica</name>
    <dbReference type="NCBI Taxonomy" id="453162"/>
    <lineage>
        <taxon>Bacteria</taxon>
        <taxon>Pseudomonadati</taxon>
        <taxon>Pseudomonadota</taxon>
        <taxon>Betaproteobacteria</taxon>
        <taxon>Nitrosomonadales</taxon>
        <taxon>Gallionellaceae</taxon>
        <taxon>Candidatus Nitrotoga</taxon>
    </lineage>
</organism>
<protein>
    <submittedName>
        <fullName evidence="1">Uncharacterized protein</fullName>
    </submittedName>
</protein>
<dbReference type="EMBL" id="OU912926">
    <property type="protein sequence ID" value="CAG9934321.1"/>
    <property type="molecule type" value="Genomic_DNA"/>
</dbReference>
<proteinExistence type="predicted"/>
<name>A0ABM8Z3D4_9PROT</name>
<keyword evidence="2" id="KW-1185">Reference proteome</keyword>